<evidence type="ECO:0000259" key="2">
    <source>
        <dbReference type="PROSITE" id="PS51886"/>
    </source>
</evidence>
<name>A0A015JZG8_RHIIW</name>
<gene>
    <name evidence="3" type="ORF">RirG_066360</name>
</gene>
<dbReference type="Gene3D" id="1.25.40.420">
    <property type="match status" value="1"/>
</dbReference>
<evidence type="ECO:0000313" key="4">
    <source>
        <dbReference type="Proteomes" id="UP000022910"/>
    </source>
</evidence>
<proteinExistence type="predicted"/>
<dbReference type="Pfam" id="PF07707">
    <property type="entry name" value="BACK"/>
    <property type="match status" value="1"/>
</dbReference>
<organism evidence="3 4">
    <name type="scientific">Rhizophagus irregularis (strain DAOM 197198w)</name>
    <name type="common">Glomus intraradices</name>
    <dbReference type="NCBI Taxonomy" id="1432141"/>
    <lineage>
        <taxon>Eukaryota</taxon>
        <taxon>Fungi</taxon>
        <taxon>Fungi incertae sedis</taxon>
        <taxon>Mucoromycota</taxon>
        <taxon>Glomeromycotina</taxon>
        <taxon>Glomeromycetes</taxon>
        <taxon>Glomerales</taxon>
        <taxon>Glomeraceae</taxon>
        <taxon>Rhizophagus</taxon>
    </lineage>
</organism>
<protein>
    <recommendedName>
        <fullName evidence="5">Serine-enriched protein</fullName>
    </recommendedName>
</protein>
<dbReference type="Pfam" id="PF00651">
    <property type="entry name" value="BTB"/>
    <property type="match status" value="1"/>
</dbReference>
<dbReference type="Gene3D" id="3.30.710.10">
    <property type="entry name" value="Potassium Channel Kv1.1, Chain A"/>
    <property type="match status" value="1"/>
</dbReference>
<dbReference type="InterPro" id="IPR006571">
    <property type="entry name" value="TLDc_dom"/>
</dbReference>
<sequence>MVSKFHSSLSQDLSLILNDLDDCNVTILVGKNQNIKEFRAHSYILRARSLYFKNAFFKRAFQTTFIASADGWVTIDNVMKFKKPNINPAVFEIILRYMYTGEVDLPNTSGINVLGLLIASDELLLKQLFKHVQDYLIEKQANWIQKNFVLVLHSVFGLESCKKLKDYCLKSICADPKPFFTSKNFSSLNKDILYGLLERDDLQIEEIVVWDSLIKWGIEQTPGLGIRNSDRSKWNDRDFEALKETLNQFIPLIRFVEISSIEYFDKVRPYKAIIPNNICEEIEEYYFKGTLPKTATLPPRTGFQKIESIIIKPKLARIIINWIERKDSNYNRNKKDVVFNFDLIYRRSRDGKNIIRKRCAGKGAVLILIKVKYSEKIFGGYNPIGWDDADKKYNRKNFHYPKQINQYLSTTESFIFSFENNEDIKNMEISRVVNSSYAIFNHLGNGINFGGGDLALENDRLSLSYTGYYECLNRNNDEFLMNSNYYRDQYEVEEIEAFRVVTHSNL</sequence>
<dbReference type="OrthoDB" id="298084at2759"/>
<keyword evidence="4" id="KW-1185">Reference proteome</keyword>
<dbReference type="Proteomes" id="UP000022910">
    <property type="component" value="Unassembled WGS sequence"/>
</dbReference>
<dbReference type="SMR" id="A0A015JZG8"/>
<feature type="domain" description="TLDc" evidence="2">
    <location>
        <begin position="309"/>
        <end position="501"/>
    </location>
</feature>
<dbReference type="SMART" id="SM00225">
    <property type="entry name" value="BTB"/>
    <property type="match status" value="1"/>
</dbReference>
<dbReference type="InterPro" id="IPR000210">
    <property type="entry name" value="BTB/POZ_dom"/>
</dbReference>
<dbReference type="HOGENOM" id="CLU_021542_0_1_1"/>
<evidence type="ECO:0008006" key="5">
    <source>
        <dbReference type="Google" id="ProtNLM"/>
    </source>
</evidence>
<dbReference type="EMBL" id="JEMT01015075">
    <property type="protein sequence ID" value="EXX72750.1"/>
    <property type="molecule type" value="Genomic_DNA"/>
</dbReference>
<dbReference type="Pfam" id="PF07534">
    <property type="entry name" value="TLD"/>
    <property type="match status" value="1"/>
</dbReference>
<accession>A0A015JZG8</accession>
<dbReference type="PANTHER" id="PTHR45774:SF3">
    <property type="entry name" value="BTB (POZ) DOMAIN-CONTAINING 2B-RELATED"/>
    <property type="match status" value="1"/>
</dbReference>
<dbReference type="PROSITE" id="PS50097">
    <property type="entry name" value="BTB"/>
    <property type="match status" value="1"/>
</dbReference>
<dbReference type="SUPFAM" id="SSF54695">
    <property type="entry name" value="POZ domain"/>
    <property type="match status" value="1"/>
</dbReference>
<reference evidence="3 4" key="1">
    <citation type="submission" date="2014-02" db="EMBL/GenBank/DDBJ databases">
        <title>Single nucleus genome sequencing reveals high similarity among nuclei of an endomycorrhizal fungus.</title>
        <authorList>
            <person name="Lin K."/>
            <person name="Geurts R."/>
            <person name="Zhang Z."/>
            <person name="Limpens E."/>
            <person name="Saunders D.G."/>
            <person name="Mu D."/>
            <person name="Pang E."/>
            <person name="Cao H."/>
            <person name="Cha H."/>
            <person name="Lin T."/>
            <person name="Zhou Q."/>
            <person name="Shang Y."/>
            <person name="Li Y."/>
            <person name="Ivanov S."/>
            <person name="Sharma T."/>
            <person name="Velzen R.V."/>
            <person name="Ruijter N.D."/>
            <person name="Aanen D.K."/>
            <person name="Win J."/>
            <person name="Kamoun S."/>
            <person name="Bisseling T."/>
            <person name="Huang S."/>
        </authorList>
    </citation>
    <scope>NUCLEOTIDE SEQUENCE [LARGE SCALE GENOMIC DNA]</scope>
    <source>
        <strain evidence="4">DAOM197198w</strain>
    </source>
</reference>
<evidence type="ECO:0000259" key="1">
    <source>
        <dbReference type="PROSITE" id="PS50097"/>
    </source>
</evidence>
<dbReference type="PANTHER" id="PTHR45774">
    <property type="entry name" value="BTB/POZ DOMAIN-CONTAINING"/>
    <property type="match status" value="1"/>
</dbReference>
<evidence type="ECO:0000313" key="3">
    <source>
        <dbReference type="EMBL" id="EXX72750.1"/>
    </source>
</evidence>
<feature type="domain" description="BTB" evidence="1">
    <location>
        <begin position="23"/>
        <end position="107"/>
    </location>
</feature>
<dbReference type="InterPro" id="IPR011705">
    <property type="entry name" value="BACK"/>
</dbReference>
<dbReference type="PROSITE" id="PS51886">
    <property type="entry name" value="TLDC"/>
    <property type="match status" value="1"/>
</dbReference>
<comment type="caution">
    <text evidence="3">The sequence shown here is derived from an EMBL/GenBank/DDBJ whole genome shotgun (WGS) entry which is preliminary data.</text>
</comment>
<dbReference type="InterPro" id="IPR011333">
    <property type="entry name" value="SKP1/BTB/POZ_sf"/>
</dbReference>
<dbReference type="CDD" id="cd18186">
    <property type="entry name" value="BTB_POZ_ZBTB_KLHL-like"/>
    <property type="match status" value="1"/>
</dbReference>
<dbReference type="AlphaFoldDB" id="A0A015JZG8"/>